<keyword evidence="3" id="KW-1185">Reference proteome</keyword>
<proteinExistence type="predicted"/>
<organism evidence="2 3">
    <name type="scientific">Nostoc cf. commune SO-36</name>
    <dbReference type="NCBI Taxonomy" id="449208"/>
    <lineage>
        <taxon>Bacteria</taxon>
        <taxon>Bacillati</taxon>
        <taxon>Cyanobacteriota</taxon>
        <taxon>Cyanophyceae</taxon>
        <taxon>Nostocales</taxon>
        <taxon>Nostocaceae</taxon>
        <taxon>Nostoc</taxon>
    </lineage>
</organism>
<evidence type="ECO:0000313" key="2">
    <source>
        <dbReference type="EMBL" id="BDI19486.1"/>
    </source>
</evidence>
<dbReference type="Proteomes" id="UP001055453">
    <property type="component" value="Chromosome"/>
</dbReference>
<evidence type="ECO:0000313" key="3">
    <source>
        <dbReference type="Proteomes" id="UP001055453"/>
    </source>
</evidence>
<keyword evidence="1" id="KW-0175">Coiled coil</keyword>
<dbReference type="EMBL" id="AP025732">
    <property type="protein sequence ID" value="BDI19486.1"/>
    <property type="molecule type" value="Genomic_DNA"/>
</dbReference>
<feature type="coiled-coil region" evidence="1">
    <location>
        <begin position="13"/>
        <end position="101"/>
    </location>
</feature>
<dbReference type="SUPFAM" id="SSF46579">
    <property type="entry name" value="Prefoldin"/>
    <property type="match status" value="1"/>
</dbReference>
<name>A0ABM7Z8F3_NOSCO</name>
<reference evidence="2" key="1">
    <citation type="submission" date="2022-04" db="EMBL/GenBank/DDBJ databases">
        <title>Complete genome sequence of a cyanobacterium, Nostoc sp. SO-36, isolated in Antarctica.</title>
        <authorList>
            <person name="Kanesaki Y."/>
            <person name="Effendi D."/>
            <person name="Sakamoto T."/>
            <person name="Ohtani S."/>
            <person name="Awai K."/>
        </authorList>
    </citation>
    <scope>NUCLEOTIDE SEQUENCE</scope>
    <source>
        <strain evidence="2">SO-36</strain>
    </source>
</reference>
<accession>A0ABM7Z8F3</accession>
<gene>
    <name evidence="2" type="ORF">ANSO36C_52880</name>
</gene>
<protein>
    <submittedName>
        <fullName evidence="2">Uncharacterized protein</fullName>
    </submittedName>
</protein>
<evidence type="ECO:0000256" key="1">
    <source>
        <dbReference type="SAM" id="Coils"/>
    </source>
</evidence>
<sequence>MFKAGNDNWKTPLGYYEKAIEELRRTREELQDMKANNNLHNIESTIASFQTEIKELKSELRTMQKRLANTEETAIQAQITLAETQKASLAAQAELQALKEIMTDEQKLNYKIFEELVQIKEQISQLPSQVVESDSQTSIIKSLSNV</sequence>
<dbReference type="RefSeq" id="WP_251956985.1">
    <property type="nucleotide sequence ID" value="NZ_AP025732.1"/>
</dbReference>